<gene>
    <name evidence="2" type="ORF">BDP27DRAFT_1326611</name>
    <name evidence="1" type="ORF">BDP27DRAFT_1339793</name>
</gene>
<name>A0A9P5PUJ1_9AGAR</name>
<keyword evidence="3" id="KW-1185">Reference proteome</keyword>
<comment type="caution">
    <text evidence="2">The sequence shown here is derived from an EMBL/GenBank/DDBJ whole genome shotgun (WGS) entry which is preliminary data.</text>
</comment>
<accession>A0A9P5PUJ1</accession>
<evidence type="ECO:0000313" key="2">
    <source>
        <dbReference type="EMBL" id="KAF9068772.1"/>
    </source>
</evidence>
<evidence type="ECO:0000313" key="3">
    <source>
        <dbReference type="Proteomes" id="UP000772434"/>
    </source>
</evidence>
<reference evidence="2" key="1">
    <citation type="submission" date="2020-11" db="EMBL/GenBank/DDBJ databases">
        <authorList>
            <consortium name="DOE Joint Genome Institute"/>
            <person name="Ahrendt S."/>
            <person name="Riley R."/>
            <person name="Andreopoulos W."/>
            <person name="Labutti K."/>
            <person name="Pangilinan J."/>
            <person name="Ruiz-Duenas F.J."/>
            <person name="Barrasa J.M."/>
            <person name="Sanchez-Garcia M."/>
            <person name="Camarero S."/>
            <person name="Miyauchi S."/>
            <person name="Serrano A."/>
            <person name="Linde D."/>
            <person name="Babiker R."/>
            <person name="Drula E."/>
            <person name="Ayuso-Fernandez I."/>
            <person name="Pacheco R."/>
            <person name="Padilla G."/>
            <person name="Ferreira P."/>
            <person name="Barriuso J."/>
            <person name="Kellner H."/>
            <person name="Castanera R."/>
            <person name="Alfaro M."/>
            <person name="Ramirez L."/>
            <person name="Pisabarro A.G."/>
            <person name="Kuo A."/>
            <person name="Tritt A."/>
            <person name="Lipzen A."/>
            <person name="He G."/>
            <person name="Yan M."/>
            <person name="Ng V."/>
            <person name="Cullen D."/>
            <person name="Martin F."/>
            <person name="Rosso M.-N."/>
            <person name="Henrissat B."/>
            <person name="Hibbett D."/>
            <person name="Martinez A.T."/>
            <person name="Grigoriev I.V."/>
        </authorList>
    </citation>
    <scope>NUCLEOTIDE SEQUENCE</scope>
    <source>
        <strain evidence="2">AH 40177</strain>
    </source>
</reference>
<evidence type="ECO:0000313" key="1">
    <source>
        <dbReference type="EMBL" id="KAF9060359.1"/>
    </source>
</evidence>
<dbReference type="EMBL" id="JADNRY010000248">
    <property type="protein sequence ID" value="KAF9060359.1"/>
    <property type="molecule type" value="Genomic_DNA"/>
</dbReference>
<proteinExistence type="predicted"/>
<organism evidence="2 3">
    <name type="scientific">Rhodocollybia butyracea</name>
    <dbReference type="NCBI Taxonomy" id="206335"/>
    <lineage>
        <taxon>Eukaryota</taxon>
        <taxon>Fungi</taxon>
        <taxon>Dikarya</taxon>
        <taxon>Basidiomycota</taxon>
        <taxon>Agaricomycotina</taxon>
        <taxon>Agaricomycetes</taxon>
        <taxon>Agaricomycetidae</taxon>
        <taxon>Agaricales</taxon>
        <taxon>Marasmiineae</taxon>
        <taxon>Omphalotaceae</taxon>
        <taxon>Rhodocollybia</taxon>
    </lineage>
</organism>
<dbReference type="Proteomes" id="UP000772434">
    <property type="component" value="Unassembled WGS sequence"/>
</dbReference>
<dbReference type="EMBL" id="JADNRY010000057">
    <property type="protein sequence ID" value="KAF9068772.1"/>
    <property type="molecule type" value="Genomic_DNA"/>
</dbReference>
<dbReference type="OrthoDB" id="5548689at2759"/>
<evidence type="ECO:0008006" key="4">
    <source>
        <dbReference type="Google" id="ProtNLM"/>
    </source>
</evidence>
<dbReference type="AlphaFoldDB" id="A0A9P5PUJ1"/>
<sequence length="443" mass="50111">MSLISTYRALYPELLVKSRHNDIPDSPVARDRLRALIAQARSDLQTCLIGSTTWRQVSRVLELQESLLAPIRTLPSEVLTEIFQAVLETSSKPGIAYSSQESTKLSGRIFLLTWICFWWRDEALSCHTLWSRIMVNDYSKALPTSTVTPFLTECILRSGVSVPLSIEISLLRYENTLPAVITMLVARAHRWTQAALTFSFPPQIDILFPFKPSSTHFPLLEDLSVRSYHYRTTGRVPNPILESHPPLQKLELCDLSESYTDVIKSQNLKILKVGCYSGVSLARLLYIFPCLEFLTLQSFKFEGNSGAYQVTCQSSILTLDIGGDRSNEDKVENGAWTGVTLPTLTKLDVTLPDLIDHHHWEAAYEADTSLSELKEVVKRSKCALQRVNLIMYAEQYERLVQPQLILQTADKFFEGLPVKAEGSFVENESLKKWMEGQRSSSEV</sequence>
<protein>
    <recommendedName>
        <fullName evidence="4">F-box domain-containing protein</fullName>
    </recommendedName>
</protein>
<dbReference type="SUPFAM" id="SSF52047">
    <property type="entry name" value="RNI-like"/>
    <property type="match status" value="1"/>
</dbReference>